<feature type="domain" description="Transcription regulator LGE1 helical region" evidence="5">
    <location>
        <begin position="487"/>
        <end position="556"/>
    </location>
</feature>
<keyword evidence="7" id="KW-1185">Reference proteome</keyword>
<feature type="region of interest" description="Disordered" evidence="4">
    <location>
        <begin position="332"/>
        <end position="473"/>
    </location>
</feature>
<reference evidence="6" key="1">
    <citation type="submission" date="2023-04" db="EMBL/GenBank/DDBJ databases">
        <title>Candida boidinii NBRC 10035.</title>
        <authorList>
            <person name="Ichikawa N."/>
            <person name="Sato H."/>
            <person name="Tonouchi N."/>
        </authorList>
    </citation>
    <scope>NUCLEOTIDE SEQUENCE</scope>
    <source>
        <strain evidence="6">NBRC 10035</strain>
    </source>
</reference>
<sequence>MSGNYYNSRGSYRGARGGGSSSLNSNPNGSNNPNGKHYENHSHYYNSRGSMRGGRGNYYYHNSHNHHAHHQGYNSSYRRPYGGSASRGYHPYNSAAPGGANPNATSTSSSKQTPYPDFRDQKNSEPSNTYQDDIETYEQQQDRFKEYMDEDVKVELKFSEDVNDTENKYHPAEREGSDAPNRKSVSPNPPTSFNKSPIPISTTATSTTAVQVKEVTAETKLTTNGTDTNTQKATRPLEEDAKGKYASPAGSSVEPIVPSDKTANPGSADAPFSHGDRYGYNNYDQGNGYNDYYSRPYRGSFRGGSYRGSFRGSFRGGYNSYHYYDDRRADYSRHPSNDYSSYNSSNGSPVNGTRLNNSNNNNNHGIDRSRSSSATPTFVKKEGSEEFPENGSSITNNSPNSHPSQQKYYPPSSQPPYPYQNSHYSNETQGYPKRDSQGSAPPYNRYSSRDKPFSYDQQNSSMKESNSTDSTITTQQLSAPEYDMKCNHWVSTLKLSGDLKESTNKLFEELDSVNKNINELYQKSFNLEIEVEKFGRLSRTENLKSRLTDEKLESINFV</sequence>
<feature type="compositionally biased region" description="Polar residues" evidence="4">
    <location>
        <begin position="455"/>
        <end position="473"/>
    </location>
</feature>
<comment type="caution">
    <text evidence="6">The sequence shown here is derived from an EMBL/GenBank/DDBJ whole genome shotgun (WGS) entry which is preliminary data.</text>
</comment>
<evidence type="ECO:0000256" key="2">
    <source>
        <dbReference type="ARBA" id="ARBA00022853"/>
    </source>
</evidence>
<dbReference type="AlphaFoldDB" id="A0A9W6SUL7"/>
<gene>
    <name evidence="6" type="ORF">Cboi02_000019000</name>
</gene>
<feature type="compositionally biased region" description="Low complexity" evidence="4">
    <location>
        <begin position="21"/>
        <end position="35"/>
    </location>
</feature>
<feature type="compositionally biased region" description="Basic and acidic residues" evidence="4">
    <location>
        <begin position="163"/>
        <end position="181"/>
    </location>
</feature>
<dbReference type="CDD" id="cd22897">
    <property type="entry name" value="Lge1"/>
    <property type="match status" value="1"/>
</dbReference>
<evidence type="ECO:0000313" key="7">
    <source>
        <dbReference type="Proteomes" id="UP001165120"/>
    </source>
</evidence>
<proteinExistence type="predicted"/>
<feature type="compositionally biased region" description="Low complexity" evidence="4">
    <location>
        <begin position="95"/>
        <end position="104"/>
    </location>
</feature>
<keyword evidence="3" id="KW-0539">Nucleus</keyword>
<feature type="compositionally biased region" description="Low complexity" evidence="4">
    <location>
        <begin position="196"/>
        <end position="209"/>
    </location>
</feature>
<feature type="compositionally biased region" description="Polar residues" evidence="4">
    <location>
        <begin position="390"/>
        <end position="400"/>
    </location>
</feature>
<name>A0A9W6SUL7_CANBO</name>
<organism evidence="6 7">
    <name type="scientific">Candida boidinii</name>
    <name type="common">Yeast</name>
    <dbReference type="NCBI Taxonomy" id="5477"/>
    <lineage>
        <taxon>Eukaryota</taxon>
        <taxon>Fungi</taxon>
        <taxon>Dikarya</taxon>
        <taxon>Ascomycota</taxon>
        <taxon>Saccharomycotina</taxon>
        <taxon>Pichiomycetes</taxon>
        <taxon>Pichiales</taxon>
        <taxon>Pichiaceae</taxon>
        <taxon>Ogataea</taxon>
        <taxon>Ogataea/Candida clade</taxon>
    </lineage>
</organism>
<accession>A0A9W6SUL7</accession>
<dbReference type="Pfam" id="PF11488">
    <property type="entry name" value="Lge1"/>
    <property type="match status" value="1"/>
</dbReference>
<evidence type="ECO:0000313" key="6">
    <source>
        <dbReference type="EMBL" id="GME66744.1"/>
    </source>
</evidence>
<feature type="compositionally biased region" description="Low complexity" evidence="4">
    <location>
        <begin position="401"/>
        <end position="411"/>
    </location>
</feature>
<dbReference type="EMBL" id="BSXN01000032">
    <property type="protein sequence ID" value="GME66744.1"/>
    <property type="molecule type" value="Genomic_DNA"/>
</dbReference>
<keyword evidence="2" id="KW-0156">Chromatin regulator</keyword>
<protein>
    <submittedName>
        <fullName evidence="6">Unnamed protein product</fullName>
    </submittedName>
</protein>
<comment type="subcellular location">
    <subcellularLocation>
        <location evidence="1">Nucleus</location>
    </subcellularLocation>
</comment>
<feature type="compositionally biased region" description="Low complexity" evidence="4">
    <location>
        <begin position="337"/>
        <end position="363"/>
    </location>
</feature>
<feature type="region of interest" description="Disordered" evidence="4">
    <location>
        <begin position="163"/>
        <end position="279"/>
    </location>
</feature>
<evidence type="ECO:0000259" key="5">
    <source>
        <dbReference type="Pfam" id="PF11488"/>
    </source>
</evidence>
<feature type="compositionally biased region" description="Polar residues" evidence="4">
    <location>
        <begin position="183"/>
        <end position="195"/>
    </location>
</feature>
<dbReference type="Proteomes" id="UP001165120">
    <property type="component" value="Unassembled WGS sequence"/>
</dbReference>
<feature type="region of interest" description="Disordered" evidence="4">
    <location>
        <begin position="1"/>
        <end position="133"/>
    </location>
</feature>
<evidence type="ECO:0000256" key="4">
    <source>
        <dbReference type="SAM" id="MobiDB-lite"/>
    </source>
</evidence>
<dbReference type="InterPro" id="IPR021581">
    <property type="entry name" value="Tscrpt_reg_Lge1"/>
</dbReference>
<dbReference type="GO" id="GO:0005634">
    <property type="term" value="C:nucleus"/>
    <property type="evidence" value="ECO:0007669"/>
    <property type="project" value="UniProtKB-SubCell"/>
</dbReference>
<dbReference type="GO" id="GO:0006325">
    <property type="term" value="P:chromatin organization"/>
    <property type="evidence" value="ECO:0007669"/>
    <property type="project" value="UniProtKB-KW"/>
</dbReference>
<feature type="compositionally biased region" description="Low complexity" evidence="4">
    <location>
        <begin position="219"/>
        <end position="234"/>
    </location>
</feature>
<evidence type="ECO:0000256" key="1">
    <source>
        <dbReference type="ARBA" id="ARBA00004123"/>
    </source>
</evidence>
<evidence type="ECO:0000256" key="3">
    <source>
        <dbReference type="ARBA" id="ARBA00023242"/>
    </source>
</evidence>
<feature type="compositionally biased region" description="Low complexity" evidence="4">
    <location>
        <begin position="1"/>
        <end position="14"/>
    </location>
</feature>